<dbReference type="Gene3D" id="1.10.357.10">
    <property type="entry name" value="Tetracycline Repressor, domain 2"/>
    <property type="match status" value="1"/>
</dbReference>
<gene>
    <name evidence="4" type="ORF">FB391_3704</name>
</gene>
<dbReference type="InterPro" id="IPR001647">
    <property type="entry name" value="HTH_TetR"/>
</dbReference>
<dbReference type="InterPro" id="IPR050109">
    <property type="entry name" value="HTH-type_TetR-like_transc_reg"/>
</dbReference>
<comment type="caution">
    <text evidence="4">The sequence shown here is derived from an EMBL/GenBank/DDBJ whole genome shotgun (WGS) entry which is preliminary data.</text>
</comment>
<dbReference type="Pfam" id="PF00440">
    <property type="entry name" value="TetR_N"/>
    <property type="match status" value="1"/>
</dbReference>
<dbReference type="PANTHER" id="PTHR30055">
    <property type="entry name" value="HTH-TYPE TRANSCRIPTIONAL REGULATOR RUTR"/>
    <property type="match status" value="1"/>
</dbReference>
<dbReference type="RefSeq" id="WP_141896539.1">
    <property type="nucleotide sequence ID" value="NZ_BAABLH010000004.1"/>
</dbReference>
<keyword evidence="1 2" id="KW-0238">DNA-binding</keyword>
<keyword evidence="5" id="KW-1185">Reference proteome</keyword>
<sequence length="212" mass="23304">MTDTQTADTAVTSPRREATRQKLLDAAALVFAEVGVDAASVEAICERAGFTRGAFYSNFETKDELMLALTERVAGEKIDEVADRVAALQARGEELEPGDLVRRLLDAAFDKKQGILLTSEIRTRAMRDPRLAKAYIEWQANLVERVGSFIENLAQTYGFRLRVPATEFAGLILQTWEDTAAFAVMSGLDPEATHTLVNERTARLATALVDPV</sequence>
<dbReference type="InterPro" id="IPR009057">
    <property type="entry name" value="Homeodomain-like_sf"/>
</dbReference>
<dbReference type="GO" id="GO:0003700">
    <property type="term" value="F:DNA-binding transcription factor activity"/>
    <property type="evidence" value="ECO:0007669"/>
    <property type="project" value="TreeGrafter"/>
</dbReference>
<organism evidence="4 5">
    <name type="scientific">Microbacterium kyungheense</name>
    <dbReference type="NCBI Taxonomy" id="1263636"/>
    <lineage>
        <taxon>Bacteria</taxon>
        <taxon>Bacillati</taxon>
        <taxon>Actinomycetota</taxon>
        <taxon>Actinomycetes</taxon>
        <taxon>Micrococcales</taxon>
        <taxon>Microbacteriaceae</taxon>
        <taxon>Microbacterium</taxon>
    </lineage>
</organism>
<dbReference type="SUPFAM" id="SSF46689">
    <property type="entry name" value="Homeodomain-like"/>
    <property type="match status" value="1"/>
</dbReference>
<accession>A0A543EE32</accession>
<evidence type="ECO:0000256" key="2">
    <source>
        <dbReference type="PROSITE-ProRule" id="PRU00335"/>
    </source>
</evidence>
<dbReference type="EMBL" id="VFPE01000007">
    <property type="protein sequence ID" value="TQM19864.1"/>
    <property type="molecule type" value="Genomic_DNA"/>
</dbReference>
<proteinExistence type="predicted"/>
<name>A0A543EE32_9MICO</name>
<dbReference type="GO" id="GO:0000976">
    <property type="term" value="F:transcription cis-regulatory region binding"/>
    <property type="evidence" value="ECO:0007669"/>
    <property type="project" value="TreeGrafter"/>
</dbReference>
<dbReference type="PROSITE" id="PS50977">
    <property type="entry name" value="HTH_TETR_2"/>
    <property type="match status" value="1"/>
</dbReference>
<reference evidence="4 5" key="1">
    <citation type="submission" date="2019-06" db="EMBL/GenBank/DDBJ databases">
        <title>Sequencing the genomes of 1000 actinobacteria strains.</title>
        <authorList>
            <person name="Klenk H.-P."/>
        </authorList>
    </citation>
    <scope>NUCLEOTIDE SEQUENCE [LARGE SCALE GENOMIC DNA]</scope>
    <source>
        <strain evidence="4 5">DSM 105492</strain>
    </source>
</reference>
<protein>
    <submittedName>
        <fullName evidence="4">TetR family transcriptional regulator</fullName>
    </submittedName>
</protein>
<dbReference type="PANTHER" id="PTHR30055:SF223">
    <property type="entry name" value="HTH-TYPE TRANSCRIPTIONAL REGULATOR UIDR"/>
    <property type="match status" value="1"/>
</dbReference>
<dbReference type="Proteomes" id="UP000320235">
    <property type="component" value="Unassembled WGS sequence"/>
</dbReference>
<feature type="DNA-binding region" description="H-T-H motif" evidence="2">
    <location>
        <begin position="40"/>
        <end position="59"/>
    </location>
</feature>
<evidence type="ECO:0000313" key="5">
    <source>
        <dbReference type="Proteomes" id="UP000320235"/>
    </source>
</evidence>
<evidence type="ECO:0000313" key="4">
    <source>
        <dbReference type="EMBL" id="TQM19864.1"/>
    </source>
</evidence>
<evidence type="ECO:0000259" key="3">
    <source>
        <dbReference type="PROSITE" id="PS50977"/>
    </source>
</evidence>
<dbReference type="AlphaFoldDB" id="A0A543EE32"/>
<dbReference type="PRINTS" id="PR00455">
    <property type="entry name" value="HTHTETR"/>
</dbReference>
<evidence type="ECO:0000256" key="1">
    <source>
        <dbReference type="ARBA" id="ARBA00023125"/>
    </source>
</evidence>
<feature type="domain" description="HTH tetR-type" evidence="3">
    <location>
        <begin position="17"/>
        <end position="77"/>
    </location>
</feature>
<dbReference type="OrthoDB" id="7252896at2"/>